<proteinExistence type="predicted"/>
<dbReference type="InterPro" id="IPR016031">
    <property type="entry name" value="Trp_RNA-bd_attenuator-like_dom"/>
</dbReference>
<dbReference type="Proteomes" id="UP000609849">
    <property type="component" value="Unassembled WGS sequence"/>
</dbReference>
<name>A0ABR7JTQ5_9FIRM</name>
<dbReference type="Gene3D" id="3.60.160.10">
    <property type="entry name" value="Mitochondrial biogenesis AIM24"/>
    <property type="match status" value="1"/>
</dbReference>
<accession>A0ABR7JTQ5</accession>
<dbReference type="RefSeq" id="WP_153972905.1">
    <property type="nucleotide sequence ID" value="NZ_JACRWE010000013.1"/>
</dbReference>
<sequence length="277" mass="30367">MSTLDEKIKLIDNIKYDDVEFEVISYNNLEGAQSIETAMGLFFAEQAGLKMKQVRIRLNNSSVKTEAGALYYYKGKIESKSNIGGVGGLFKKAVSGTITNESAIKPTYTGTGEILLEPSYKHYIMMELSNESIIVDKGMFYCCSEDINIKGVAQKNISSTLLGGEGFFQVQLSGTGIIVLECNVPKEEIVECKISRGEELKVDGNFAIARTSGVNFSVTKSDKSLFGSAINGEGFLNTFTGEGIVWIAPTQPMYEKMNYGLPTNNNSMDNHTSRQRG</sequence>
<dbReference type="PANTHER" id="PTHR38074:SF1">
    <property type="entry name" value="ALTERED INHERITANCE OF MITOCHONDRIA PROTEIN 24, MITOCHONDRIAL"/>
    <property type="match status" value="1"/>
</dbReference>
<dbReference type="Pfam" id="PF01987">
    <property type="entry name" value="AIM24"/>
    <property type="match status" value="1"/>
</dbReference>
<evidence type="ECO:0000313" key="1">
    <source>
        <dbReference type="EMBL" id="MBC5998290.1"/>
    </source>
</evidence>
<keyword evidence="2" id="KW-1185">Reference proteome</keyword>
<dbReference type="EMBL" id="JACRWE010000013">
    <property type="protein sequence ID" value="MBC5998290.1"/>
    <property type="molecule type" value="Genomic_DNA"/>
</dbReference>
<organism evidence="1 2">
    <name type="scientific">Romboutsia faecis</name>
    <dbReference type="NCBI Taxonomy" id="2764597"/>
    <lineage>
        <taxon>Bacteria</taxon>
        <taxon>Bacillati</taxon>
        <taxon>Bacillota</taxon>
        <taxon>Clostridia</taxon>
        <taxon>Peptostreptococcales</taxon>
        <taxon>Peptostreptococcaceae</taxon>
        <taxon>Romboutsia</taxon>
    </lineage>
</organism>
<dbReference type="InterPro" id="IPR036983">
    <property type="entry name" value="AIM24_sf"/>
</dbReference>
<protein>
    <submittedName>
        <fullName evidence="1">AIM24 family protein</fullName>
    </submittedName>
</protein>
<gene>
    <name evidence="1" type="ORF">H8923_16185</name>
</gene>
<dbReference type="InterPro" id="IPR002838">
    <property type="entry name" value="AIM24"/>
</dbReference>
<evidence type="ECO:0000313" key="2">
    <source>
        <dbReference type="Proteomes" id="UP000609849"/>
    </source>
</evidence>
<reference evidence="1 2" key="1">
    <citation type="submission" date="2020-08" db="EMBL/GenBank/DDBJ databases">
        <authorList>
            <person name="Liu C."/>
            <person name="Sun Q."/>
        </authorList>
    </citation>
    <scope>NUCLEOTIDE SEQUENCE [LARGE SCALE GENOMIC DNA]</scope>
    <source>
        <strain evidence="1 2">NSJ-18</strain>
    </source>
</reference>
<dbReference type="SUPFAM" id="SSF51219">
    <property type="entry name" value="TRAP-like"/>
    <property type="match status" value="1"/>
</dbReference>
<comment type="caution">
    <text evidence="1">The sequence shown here is derived from an EMBL/GenBank/DDBJ whole genome shotgun (WGS) entry which is preliminary data.</text>
</comment>
<dbReference type="PANTHER" id="PTHR38074">
    <property type="entry name" value="ALTERED INHERITANCE OF MITOCHONDRIA PROTEIN 24, MITOCHONDRIAL"/>
    <property type="match status" value="1"/>
</dbReference>